<reference evidence="1" key="1">
    <citation type="journal article" date="2019" name="Sci. Rep.">
        <title>Draft genome of Tanacetum cinerariifolium, the natural source of mosquito coil.</title>
        <authorList>
            <person name="Yamashiro T."/>
            <person name="Shiraishi A."/>
            <person name="Satake H."/>
            <person name="Nakayama K."/>
        </authorList>
    </citation>
    <scope>NUCLEOTIDE SEQUENCE</scope>
</reference>
<dbReference type="AlphaFoldDB" id="A0A6L2KC03"/>
<comment type="caution">
    <text evidence="1">The sequence shown here is derived from an EMBL/GenBank/DDBJ whole genome shotgun (WGS) entry which is preliminary data.</text>
</comment>
<accession>A0A6L2KC03</accession>
<organism evidence="1">
    <name type="scientific">Tanacetum cinerariifolium</name>
    <name type="common">Dalmatian daisy</name>
    <name type="synonym">Chrysanthemum cinerariifolium</name>
    <dbReference type="NCBI Taxonomy" id="118510"/>
    <lineage>
        <taxon>Eukaryota</taxon>
        <taxon>Viridiplantae</taxon>
        <taxon>Streptophyta</taxon>
        <taxon>Embryophyta</taxon>
        <taxon>Tracheophyta</taxon>
        <taxon>Spermatophyta</taxon>
        <taxon>Magnoliopsida</taxon>
        <taxon>eudicotyledons</taxon>
        <taxon>Gunneridae</taxon>
        <taxon>Pentapetalae</taxon>
        <taxon>asterids</taxon>
        <taxon>campanulids</taxon>
        <taxon>Asterales</taxon>
        <taxon>Asteraceae</taxon>
        <taxon>Asteroideae</taxon>
        <taxon>Anthemideae</taxon>
        <taxon>Anthemidinae</taxon>
        <taxon>Tanacetum</taxon>
    </lineage>
</organism>
<gene>
    <name evidence="1" type="ORF">Tci_018969</name>
</gene>
<protein>
    <submittedName>
        <fullName evidence="1">Uncharacterized protein</fullName>
    </submittedName>
</protein>
<dbReference type="EMBL" id="BKCJ010002206">
    <property type="protein sequence ID" value="GEU46991.1"/>
    <property type="molecule type" value="Genomic_DNA"/>
</dbReference>
<proteinExistence type="predicted"/>
<sequence length="433" mass="49259">MINGLSSMEAANVLSSGGEAASVSLADVLPAAGVPTVSEIFTTANVVTPYTRRSRGILIIGEKDKGKEKVIETKVPKKRKLQEQIDAQVAREMEEEFSRENQRLSEKLVRDSEIARLHVEEELKIMIEGLDRSNEVIEKHLSEYEQPEADLSVGEKIELISELFEDFVPMSSKEEIERVKRQGLKRDQGSSKRMKVSEGVSEEELKGMMQLVPFKEVKIKALHVKHPIIDSEIHFEGKREYWKILRLGVTINLQAKVVDPSHGNNTFYNILFDADYDFSSSDDQSFYDEDILKEIYSNPLFDEEIISMKIDPHHFNAESHLIESLFNHDSPVISSSSKIDSLFDEFTDKLTLLKSIPPGINETDCNPEEESHLIKRLLYDNSSPRPLKEFVFENSDVTIESFSSFPIPVEDCDTFMEEIDFSFTPDDPMSLSI</sequence>
<evidence type="ECO:0000313" key="1">
    <source>
        <dbReference type="EMBL" id="GEU46991.1"/>
    </source>
</evidence>
<name>A0A6L2KC03_TANCI</name>